<feature type="region of interest" description="Disordered" evidence="1">
    <location>
        <begin position="507"/>
        <end position="540"/>
    </location>
</feature>
<evidence type="ECO:0000313" key="4">
    <source>
        <dbReference type="Proteomes" id="UP000002145"/>
    </source>
</evidence>
<name>A3DER2_ACET2</name>
<feature type="transmembrane region" description="Helical" evidence="2">
    <location>
        <begin position="325"/>
        <end position="347"/>
    </location>
</feature>
<feature type="transmembrane region" description="Helical" evidence="2">
    <location>
        <begin position="12"/>
        <end position="35"/>
    </location>
</feature>
<keyword evidence="2" id="KW-0812">Transmembrane</keyword>
<sequence>MNNLYKYTKNIALFITSSLAGIILFVWIMSINLGTSVMTSGFHKKLLEKNNIYDEVQNEINNLVQSIFTDLSRQLPQLGDQQEEILAILEGSISPQMVKTNLDTIADGLFKYFNGEKSFLPDIIIDTDPTSLQSSNAAEGDSSEDTSDITNSEYVLSKIKRVNLNAILLSINRSDILDMLLFIKLIYFIMDFAPVFCALLLLLLFLKSLLLGKNIKEMLNWLFRVLMTCSILCIITAIFCLVYSYKILPGNIYMLSVAIPLKSEVLLSYIRDCFVPLFVFFTASGILMVLLAFLVVSLNKVANKFSSVNINIFKFKNFSIKHKKILKYTTIMLLLIFSLSLFCFELYSFKKEFESNNFSNLISRLTNSNSYTEVISAKDDTIYMLQIKLVDAKDNSPISGIQINVNGKTDNPEKYYNIAGETDETGTVKFTLGKGTFHLAFSPAEGSTDYILPSPFFYELKSVGTTMLTVNLSKNQALTQSTGITEIEVLDENNHPVEGIELYVDSEKNSPQHPEPTPSADVLHSASSKNPEPSGNPDRFFSVTNEEGIAVFKLPSGIYNVKFSPDKLPKDYKAPELFEINCSPNLTTRYTIRLVKSPR</sequence>
<accession>A3DER2</accession>
<evidence type="ECO:0000313" key="3">
    <source>
        <dbReference type="EMBL" id="ABN52441.1"/>
    </source>
</evidence>
<dbReference type="GeneID" id="35805219"/>
<dbReference type="KEGG" id="cth:Cthe_1209"/>
<evidence type="ECO:0000256" key="1">
    <source>
        <dbReference type="SAM" id="MobiDB-lite"/>
    </source>
</evidence>
<feature type="transmembrane region" description="Helical" evidence="2">
    <location>
        <begin position="221"/>
        <end position="245"/>
    </location>
</feature>
<organism evidence="3 4">
    <name type="scientific">Acetivibrio thermocellus (strain ATCC 27405 / DSM 1237 / JCM 9322 / NBRC 103400 / NCIMB 10682 / NRRL B-4536 / VPI 7372)</name>
    <name type="common">Clostridium thermocellum</name>
    <dbReference type="NCBI Taxonomy" id="203119"/>
    <lineage>
        <taxon>Bacteria</taxon>
        <taxon>Bacillati</taxon>
        <taxon>Bacillota</taxon>
        <taxon>Clostridia</taxon>
        <taxon>Eubacteriales</taxon>
        <taxon>Oscillospiraceae</taxon>
        <taxon>Acetivibrio</taxon>
    </lineage>
</organism>
<protein>
    <submittedName>
        <fullName evidence="3">Uncharacterized protein</fullName>
    </submittedName>
</protein>
<dbReference type="EMBL" id="CP000568">
    <property type="protein sequence ID" value="ABN52441.1"/>
    <property type="molecule type" value="Genomic_DNA"/>
</dbReference>
<evidence type="ECO:0000256" key="2">
    <source>
        <dbReference type="SAM" id="Phobius"/>
    </source>
</evidence>
<keyword evidence="2" id="KW-1133">Transmembrane helix</keyword>
<dbReference type="eggNOG" id="ENOG5033PC6">
    <property type="taxonomic scope" value="Bacteria"/>
</dbReference>
<dbReference type="Proteomes" id="UP000002145">
    <property type="component" value="Chromosome"/>
</dbReference>
<dbReference type="OrthoDB" id="2087179at2"/>
<proteinExistence type="predicted"/>
<dbReference type="RefSeq" id="WP_004463598.1">
    <property type="nucleotide sequence ID" value="NC_009012.1"/>
</dbReference>
<reference evidence="4" key="1">
    <citation type="submission" date="2007-02" db="EMBL/GenBank/DDBJ databases">
        <title>Complete sequence of Clostridium thermocellum ATCC 27405.</title>
        <authorList>
            <consortium name="US DOE Joint Genome Institute"/>
            <person name="Copeland A."/>
            <person name="Lucas S."/>
            <person name="Lapidus A."/>
            <person name="Barry K."/>
            <person name="Detter J.C."/>
            <person name="Glavina del Rio T."/>
            <person name="Hammon N."/>
            <person name="Israni S."/>
            <person name="Dalin E."/>
            <person name="Tice H."/>
            <person name="Pitluck S."/>
            <person name="Chertkov O."/>
            <person name="Brettin T."/>
            <person name="Bruce D."/>
            <person name="Han C."/>
            <person name="Tapia R."/>
            <person name="Gilna P."/>
            <person name="Schmutz J."/>
            <person name="Larimer F."/>
            <person name="Land M."/>
            <person name="Hauser L."/>
            <person name="Kyrpides N."/>
            <person name="Mikhailova N."/>
            <person name="Wu J.H.D."/>
            <person name="Newcomb M."/>
            <person name="Richardson P."/>
        </authorList>
    </citation>
    <scope>NUCLEOTIDE SEQUENCE [LARGE SCALE GENOMIC DNA]</scope>
    <source>
        <strain evidence="4">ATCC 27405 / DSM 1237 / JCM 9322 / NBRC 103400 / NCIMB 10682 / NRRL B-4536 / VPI 7372</strain>
    </source>
</reference>
<dbReference type="HOGENOM" id="CLU_464390_0_0_9"/>
<feature type="transmembrane region" description="Helical" evidence="2">
    <location>
        <begin position="181"/>
        <end position="206"/>
    </location>
</feature>
<dbReference type="AlphaFoldDB" id="A3DER2"/>
<dbReference type="STRING" id="203119.Cthe_1209"/>
<gene>
    <name evidence="3" type="ordered locus">Cthe_1209</name>
</gene>
<keyword evidence="2" id="KW-0472">Membrane</keyword>
<reference evidence="3 4" key="2">
    <citation type="journal article" date="2013" name="Biotechnol. Biofuels">
        <title>Global transcriptome analysis of Clostridium thermocellum ATCC 27405 during growth on dilute acid pretreated Populus and switchgrass.</title>
        <authorList>
            <person name="Wilson C.M."/>
            <person name="Rodriguez M.Jr."/>
            <person name="Johnson C.M."/>
            <person name="Martin S.L."/>
            <person name="Chu T.M."/>
            <person name="Wolfinger R.D."/>
            <person name="Hauser L.J."/>
            <person name="Land M.L."/>
            <person name="Klingeman D.M."/>
            <person name="Syed M.H."/>
            <person name="Ragauskas A.J."/>
            <person name="Tschaplinski T.J."/>
            <person name="Mielenz J.R."/>
            <person name="Brown S.D."/>
        </authorList>
    </citation>
    <scope>NUCLEOTIDE SEQUENCE [LARGE SCALE GENOMIC DNA]</scope>
    <source>
        <strain evidence="4">ATCC 27405 / DSM 1237 / JCM 9322 / NBRC 103400 / NCIMB 10682 / NRRL B-4536 / VPI 7372</strain>
    </source>
</reference>
<keyword evidence="4" id="KW-1185">Reference proteome</keyword>
<feature type="transmembrane region" description="Helical" evidence="2">
    <location>
        <begin position="276"/>
        <end position="296"/>
    </location>
</feature>